<dbReference type="InterPro" id="IPR011006">
    <property type="entry name" value="CheY-like_superfamily"/>
</dbReference>
<dbReference type="CDD" id="cd00383">
    <property type="entry name" value="trans_reg_C"/>
    <property type="match status" value="1"/>
</dbReference>
<evidence type="ECO:0000256" key="6">
    <source>
        <dbReference type="PROSITE-ProRule" id="PRU00169"/>
    </source>
</evidence>
<dbReference type="InterPro" id="IPR001789">
    <property type="entry name" value="Sig_transdc_resp-reg_receiver"/>
</dbReference>
<proteinExistence type="predicted"/>
<protein>
    <submittedName>
        <fullName evidence="10">DNA-binding response OmpR family regulator</fullName>
    </submittedName>
</protein>
<dbReference type="Pfam" id="PF00072">
    <property type="entry name" value="Response_reg"/>
    <property type="match status" value="1"/>
</dbReference>
<dbReference type="Proteomes" id="UP001230207">
    <property type="component" value="Unassembled WGS sequence"/>
</dbReference>
<dbReference type="SUPFAM" id="SSF46894">
    <property type="entry name" value="C-terminal effector domain of the bipartite response regulators"/>
    <property type="match status" value="1"/>
</dbReference>
<feature type="modified residue" description="4-aspartylphosphate" evidence="6">
    <location>
        <position position="68"/>
    </location>
</feature>
<keyword evidence="4 7" id="KW-0238">DNA-binding</keyword>
<feature type="domain" description="Response regulatory" evidence="8">
    <location>
        <begin position="19"/>
        <end position="132"/>
    </location>
</feature>
<reference evidence="10 11" key="1">
    <citation type="submission" date="2023-07" db="EMBL/GenBank/DDBJ databases">
        <title>Genomic Encyclopedia of Type Strains, Phase IV (KMG-IV): sequencing the most valuable type-strain genomes for metagenomic binning, comparative biology and taxonomic classification.</title>
        <authorList>
            <person name="Goeker M."/>
        </authorList>
    </citation>
    <scope>NUCLEOTIDE SEQUENCE [LARGE SCALE GENOMIC DNA]</scope>
    <source>
        <strain evidence="10 11">DSM 1112</strain>
    </source>
</reference>
<sequence>MVVHRRPLISSESRMLRARILIAEDEVDFAAPLAEFLTELGYEVENVETAIALDVALRACPRDLILLDLNLPGQSGFEFLGDSALIGKAAVIILTGSACAIDRIVGLEAGADDYLIKPVDLRELAARIGSVLARRLGRQRKIVSFERASADLSAARILYPDGQTAPLSAGEVALIRAFAENPHHVLDRGRLLELAPAETVEALDGAIDNRIARLRRKLGTAQIVTLRGRGFRYQPG</sequence>
<dbReference type="EMBL" id="JAUSVF010000005">
    <property type="protein sequence ID" value="MDQ0323829.1"/>
    <property type="molecule type" value="Genomic_DNA"/>
</dbReference>
<dbReference type="PROSITE" id="PS50110">
    <property type="entry name" value="RESPONSE_REGULATORY"/>
    <property type="match status" value="1"/>
</dbReference>
<evidence type="ECO:0000259" key="9">
    <source>
        <dbReference type="PROSITE" id="PS51755"/>
    </source>
</evidence>
<comment type="caution">
    <text evidence="10">The sequence shown here is derived from an EMBL/GenBank/DDBJ whole genome shotgun (WGS) entry which is preliminary data.</text>
</comment>
<evidence type="ECO:0000256" key="3">
    <source>
        <dbReference type="ARBA" id="ARBA00023015"/>
    </source>
</evidence>
<dbReference type="InterPro" id="IPR016032">
    <property type="entry name" value="Sig_transdc_resp-reg_C-effctor"/>
</dbReference>
<dbReference type="PANTHER" id="PTHR48111">
    <property type="entry name" value="REGULATOR OF RPOS"/>
    <property type="match status" value="1"/>
</dbReference>
<accession>A0ABU0C1K8</accession>
<evidence type="ECO:0000259" key="8">
    <source>
        <dbReference type="PROSITE" id="PS50110"/>
    </source>
</evidence>
<organism evidence="10 11">
    <name type="scientific">Pararhizobium capsulatum DSM 1112</name>
    <dbReference type="NCBI Taxonomy" id="1121113"/>
    <lineage>
        <taxon>Bacteria</taxon>
        <taxon>Pseudomonadati</taxon>
        <taxon>Pseudomonadota</taxon>
        <taxon>Alphaproteobacteria</taxon>
        <taxon>Hyphomicrobiales</taxon>
        <taxon>Rhizobiaceae</taxon>
        <taxon>Rhizobium/Agrobacterium group</taxon>
        <taxon>Pararhizobium</taxon>
    </lineage>
</organism>
<dbReference type="Gene3D" id="3.40.50.2300">
    <property type="match status" value="1"/>
</dbReference>
<dbReference type="GO" id="GO:0003677">
    <property type="term" value="F:DNA binding"/>
    <property type="evidence" value="ECO:0007669"/>
    <property type="project" value="UniProtKB-KW"/>
</dbReference>
<evidence type="ECO:0000256" key="1">
    <source>
        <dbReference type="ARBA" id="ARBA00022553"/>
    </source>
</evidence>
<dbReference type="InterPro" id="IPR036388">
    <property type="entry name" value="WH-like_DNA-bd_sf"/>
</dbReference>
<dbReference type="Gene3D" id="6.10.250.690">
    <property type="match status" value="1"/>
</dbReference>
<dbReference type="RefSeq" id="WP_307236770.1">
    <property type="nucleotide sequence ID" value="NZ_JAUSVF010000005.1"/>
</dbReference>
<feature type="DNA-binding region" description="OmpR/PhoB-type" evidence="7">
    <location>
        <begin position="140"/>
        <end position="235"/>
    </location>
</feature>
<dbReference type="PROSITE" id="PS51755">
    <property type="entry name" value="OMPR_PHOB"/>
    <property type="match status" value="1"/>
</dbReference>
<dbReference type="Gene3D" id="1.10.10.10">
    <property type="entry name" value="Winged helix-like DNA-binding domain superfamily/Winged helix DNA-binding domain"/>
    <property type="match status" value="1"/>
</dbReference>
<keyword evidence="2" id="KW-0902">Two-component regulatory system</keyword>
<dbReference type="PANTHER" id="PTHR48111:SF4">
    <property type="entry name" value="DNA-BINDING DUAL TRANSCRIPTIONAL REGULATOR OMPR"/>
    <property type="match status" value="1"/>
</dbReference>
<feature type="domain" description="OmpR/PhoB-type" evidence="9">
    <location>
        <begin position="140"/>
        <end position="235"/>
    </location>
</feature>
<keyword evidence="3" id="KW-0805">Transcription regulation</keyword>
<evidence type="ECO:0000256" key="2">
    <source>
        <dbReference type="ARBA" id="ARBA00023012"/>
    </source>
</evidence>
<gene>
    <name evidence="10" type="ORF">QO002_006036</name>
</gene>
<keyword evidence="11" id="KW-1185">Reference proteome</keyword>
<dbReference type="SMART" id="SM00862">
    <property type="entry name" value="Trans_reg_C"/>
    <property type="match status" value="1"/>
</dbReference>
<evidence type="ECO:0000313" key="11">
    <source>
        <dbReference type="Proteomes" id="UP001230207"/>
    </source>
</evidence>
<dbReference type="Pfam" id="PF00486">
    <property type="entry name" value="Trans_reg_C"/>
    <property type="match status" value="1"/>
</dbReference>
<dbReference type="InterPro" id="IPR039420">
    <property type="entry name" value="WalR-like"/>
</dbReference>
<name>A0ABU0C1K8_9HYPH</name>
<evidence type="ECO:0000256" key="7">
    <source>
        <dbReference type="PROSITE-ProRule" id="PRU01091"/>
    </source>
</evidence>
<keyword evidence="1 6" id="KW-0597">Phosphoprotein</keyword>
<evidence type="ECO:0000256" key="5">
    <source>
        <dbReference type="ARBA" id="ARBA00023163"/>
    </source>
</evidence>
<keyword evidence="5" id="KW-0804">Transcription</keyword>
<dbReference type="SUPFAM" id="SSF52172">
    <property type="entry name" value="CheY-like"/>
    <property type="match status" value="1"/>
</dbReference>
<dbReference type="InterPro" id="IPR001867">
    <property type="entry name" value="OmpR/PhoB-type_DNA-bd"/>
</dbReference>
<evidence type="ECO:0000313" key="10">
    <source>
        <dbReference type="EMBL" id="MDQ0323829.1"/>
    </source>
</evidence>
<dbReference type="SMART" id="SM00448">
    <property type="entry name" value="REC"/>
    <property type="match status" value="1"/>
</dbReference>
<evidence type="ECO:0000256" key="4">
    <source>
        <dbReference type="ARBA" id="ARBA00023125"/>
    </source>
</evidence>